<organism evidence="2 3">
    <name type="scientific">Somion occarium</name>
    <dbReference type="NCBI Taxonomy" id="3059160"/>
    <lineage>
        <taxon>Eukaryota</taxon>
        <taxon>Fungi</taxon>
        <taxon>Dikarya</taxon>
        <taxon>Basidiomycota</taxon>
        <taxon>Agaricomycotina</taxon>
        <taxon>Agaricomycetes</taxon>
        <taxon>Polyporales</taxon>
        <taxon>Cerrenaceae</taxon>
        <taxon>Somion</taxon>
    </lineage>
</organism>
<reference evidence="3" key="1">
    <citation type="submission" date="2024-04" db="EMBL/GenBank/DDBJ databases">
        <authorList>
            <person name="Shaw F."/>
            <person name="Minotto A."/>
        </authorList>
    </citation>
    <scope>NUCLEOTIDE SEQUENCE [LARGE SCALE GENOMIC DNA]</scope>
</reference>
<accession>A0ABP1E681</accession>
<name>A0ABP1E681_9APHY</name>
<evidence type="ECO:0000256" key="1">
    <source>
        <dbReference type="SAM" id="MobiDB-lite"/>
    </source>
</evidence>
<protein>
    <submittedName>
        <fullName evidence="2">Uncharacterized protein</fullName>
    </submittedName>
</protein>
<dbReference type="Proteomes" id="UP001497453">
    <property type="component" value="Chromosome 8"/>
</dbReference>
<proteinExistence type="predicted"/>
<dbReference type="EMBL" id="OZ037951">
    <property type="protein sequence ID" value="CAL1715533.1"/>
    <property type="molecule type" value="Genomic_DNA"/>
</dbReference>
<evidence type="ECO:0000313" key="2">
    <source>
        <dbReference type="EMBL" id="CAL1715533.1"/>
    </source>
</evidence>
<feature type="region of interest" description="Disordered" evidence="1">
    <location>
        <begin position="87"/>
        <end position="116"/>
    </location>
</feature>
<sequence length="116" mass="13251">MNLDCAVQSYVTVLCNSPAEKDHTTRDLLRIGFGVFHTSRDIRKGHQMTRLCGWEPYNALHSIDTSIVGSRKIFDLATRRAIDRFDTNTMEKTKTKSLQRPPASPFYSLPTHSKRP</sequence>
<gene>
    <name evidence="2" type="ORF">GFSPODELE1_LOCUS10276</name>
</gene>
<keyword evidence="3" id="KW-1185">Reference proteome</keyword>
<evidence type="ECO:0000313" key="3">
    <source>
        <dbReference type="Proteomes" id="UP001497453"/>
    </source>
</evidence>